<reference evidence="6" key="3">
    <citation type="submission" date="2025-09" db="UniProtKB">
        <authorList>
            <consortium name="Ensembl"/>
        </authorList>
    </citation>
    <scope>IDENTIFICATION</scope>
</reference>
<dbReference type="STRING" id="7918.ENSLOCP00000003003"/>
<dbReference type="Bgee" id="ENSLOCG00000002559">
    <property type="expression patterns" value="Expressed in liver and 13 other cell types or tissues"/>
</dbReference>
<dbReference type="PANTHER" id="PTHR47139">
    <property type="entry name" value="TUMOR NECROSIS FACTOR RECEPTOR SUPERFAMILY MEMBER 9"/>
    <property type="match status" value="1"/>
</dbReference>
<dbReference type="GO" id="GO:0042127">
    <property type="term" value="P:regulation of cell population proliferation"/>
    <property type="evidence" value="ECO:0000318"/>
    <property type="project" value="GO_Central"/>
</dbReference>
<dbReference type="EMBL" id="AHAT01009645">
    <property type="status" value="NOT_ANNOTATED_CDS"/>
    <property type="molecule type" value="Genomic_DNA"/>
</dbReference>
<feature type="repeat" description="TNFR-Cys" evidence="1">
    <location>
        <begin position="67"/>
        <end position="106"/>
    </location>
</feature>
<dbReference type="SUPFAM" id="SSF57586">
    <property type="entry name" value="TNF receptor-like"/>
    <property type="match status" value="1"/>
</dbReference>
<proteinExistence type="predicted"/>
<feature type="region of interest" description="Disordered" evidence="2">
    <location>
        <begin position="238"/>
        <end position="280"/>
    </location>
</feature>
<sequence>MGVTWGLLLHLLAAVVLLTRGRAEDVGCKKWTPSEKDQGQVCCEECHRGHHLSYLKCGREPKNLCLPCEKNTYAPSSSCNFCLKCSTCTGKQQVKENCTADKNTVCTCVEGYRCGDEHCSYCVKECGKGEEPVKRTCQPCPHGTFNDQMHRECRKWSQSCNNSQVIVQEGTDKTDIVCGPPPVTVMSTASPSIITLPSIPRPADGTERLAALIAAMCLGLGAFIMVTICILANRRKGSKEPLPESSQRAVREEEDCCSCHGPQQEQGSSMESVDSETKLV</sequence>
<dbReference type="GeneTree" id="ENSGT00940000166327"/>
<reference evidence="6" key="2">
    <citation type="submission" date="2025-08" db="UniProtKB">
        <authorList>
            <consortium name="Ensembl"/>
        </authorList>
    </citation>
    <scope>IDENTIFICATION</scope>
</reference>
<feature type="compositionally biased region" description="Polar residues" evidence="2">
    <location>
        <begin position="261"/>
        <end position="272"/>
    </location>
</feature>
<dbReference type="InParanoid" id="W5M3P5"/>
<evidence type="ECO:0000256" key="2">
    <source>
        <dbReference type="SAM" id="MobiDB-lite"/>
    </source>
</evidence>
<evidence type="ECO:0000259" key="5">
    <source>
        <dbReference type="PROSITE" id="PS50050"/>
    </source>
</evidence>
<reference evidence="7" key="1">
    <citation type="submission" date="2011-12" db="EMBL/GenBank/DDBJ databases">
        <title>The Draft Genome of Lepisosteus oculatus.</title>
        <authorList>
            <consortium name="The Broad Institute Genome Assembly &amp; Analysis Group"/>
            <consortium name="Computational R&amp;D Group"/>
            <consortium name="and Sequencing Platform"/>
            <person name="Di Palma F."/>
            <person name="Alfoldi J."/>
            <person name="Johnson J."/>
            <person name="Berlin A."/>
            <person name="Gnerre S."/>
            <person name="Jaffe D."/>
            <person name="MacCallum I."/>
            <person name="Young S."/>
            <person name="Walker B.J."/>
            <person name="Lander E.S."/>
            <person name="Lindblad-Toh K."/>
        </authorList>
    </citation>
    <scope>NUCLEOTIDE SEQUENCE [LARGE SCALE GENOMIC DNA]</scope>
</reference>
<organism evidence="6 7">
    <name type="scientific">Lepisosteus oculatus</name>
    <name type="common">Spotted gar</name>
    <dbReference type="NCBI Taxonomy" id="7918"/>
    <lineage>
        <taxon>Eukaryota</taxon>
        <taxon>Metazoa</taxon>
        <taxon>Chordata</taxon>
        <taxon>Craniata</taxon>
        <taxon>Vertebrata</taxon>
        <taxon>Euteleostomi</taxon>
        <taxon>Actinopterygii</taxon>
        <taxon>Neopterygii</taxon>
        <taxon>Holostei</taxon>
        <taxon>Semionotiformes</taxon>
        <taxon>Lepisosteidae</taxon>
        <taxon>Lepisosteus</taxon>
    </lineage>
</organism>
<keyword evidence="7" id="KW-1185">Reference proteome</keyword>
<evidence type="ECO:0000256" key="3">
    <source>
        <dbReference type="SAM" id="Phobius"/>
    </source>
</evidence>
<feature type="transmembrane region" description="Helical" evidence="3">
    <location>
        <begin position="209"/>
        <end position="232"/>
    </location>
</feature>
<dbReference type="PROSITE" id="PS50050">
    <property type="entry name" value="TNFR_NGFR_2"/>
    <property type="match status" value="1"/>
</dbReference>
<keyword evidence="3" id="KW-0812">Transmembrane</keyword>
<evidence type="ECO:0000313" key="7">
    <source>
        <dbReference type="Proteomes" id="UP000018468"/>
    </source>
</evidence>
<dbReference type="HOGENOM" id="CLU_083349_0_0_1"/>
<dbReference type="PROSITE" id="PS00652">
    <property type="entry name" value="TNFR_NGFR_1"/>
    <property type="match status" value="1"/>
</dbReference>
<comment type="caution">
    <text evidence="1">Lacks conserved residue(s) required for the propagation of feature annotation.</text>
</comment>
<feature type="chain" id="PRO_5004867219" evidence="4">
    <location>
        <begin position="24"/>
        <end position="280"/>
    </location>
</feature>
<evidence type="ECO:0000313" key="6">
    <source>
        <dbReference type="Ensembl" id="ENSLOCP00000003003.1"/>
    </source>
</evidence>
<dbReference type="PANTHER" id="PTHR47139:SF4">
    <property type="entry name" value="TUMOR NECROSIS FACTOR RECEPTOR SUPERFAMILY MEMBER 9 ISOFORM X1-RELATED"/>
    <property type="match status" value="1"/>
</dbReference>
<evidence type="ECO:0000256" key="4">
    <source>
        <dbReference type="SAM" id="SignalP"/>
    </source>
</evidence>
<feature type="signal peptide" evidence="4">
    <location>
        <begin position="1"/>
        <end position="23"/>
    </location>
</feature>
<dbReference type="OMA" id="VCCDECH"/>
<dbReference type="SMART" id="SM00208">
    <property type="entry name" value="TNFR"/>
    <property type="match status" value="2"/>
</dbReference>
<dbReference type="Pfam" id="PF00020">
    <property type="entry name" value="TNFR_c6"/>
    <property type="match status" value="2"/>
</dbReference>
<dbReference type="InterPro" id="IPR001368">
    <property type="entry name" value="TNFR/NGFR_Cys_rich_reg"/>
</dbReference>
<feature type="disulfide bond" evidence="1">
    <location>
        <begin position="88"/>
        <end position="106"/>
    </location>
</feature>
<feature type="domain" description="TNFR-Cys" evidence="5">
    <location>
        <begin position="67"/>
        <end position="106"/>
    </location>
</feature>
<dbReference type="GO" id="GO:0038023">
    <property type="term" value="F:signaling receptor activity"/>
    <property type="evidence" value="ECO:0000318"/>
    <property type="project" value="GO_Central"/>
</dbReference>
<dbReference type="Gene3D" id="2.10.50.10">
    <property type="entry name" value="Tumor Necrosis Factor Receptor, subunit A, domain 2"/>
    <property type="match status" value="2"/>
</dbReference>
<protein>
    <submittedName>
        <fullName evidence="6">Tumor necrosis factor receptor superfamily, member 9b</fullName>
    </submittedName>
</protein>
<dbReference type="Proteomes" id="UP000018468">
    <property type="component" value="Linkage group LG25"/>
</dbReference>
<dbReference type="AlphaFoldDB" id="W5M3P5"/>
<dbReference type="eggNOG" id="ENOG502S017">
    <property type="taxonomic scope" value="Eukaryota"/>
</dbReference>
<feature type="disulfide bond" evidence="1">
    <location>
        <begin position="85"/>
        <end position="98"/>
    </location>
</feature>
<keyword evidence="3" id="KW-1133">Transmembrane helix</keyword>
<dbReference type="Ensembl" id="ENSLOCT00000003009.1">
    <property type="protein sequence ID" value="ENSLOCP00000003003.1"/>
    <property type="gene ID" value="ENSLOCG00000002559.1"/>
</dbReference>
<evidence type="ECO:0000256" key="1">
    <source>
        <dbReference type="PROSITE-ProRule" id="PRU00206"/>
    </source>
</evidence>
<keyword evidence="4" id="KW-0732">Signal</keyword>
<name>W5M3P5_LEPOC</name>
<keyword evidence="3" id="KW-0472">Membrane</keyword>
<keyword evidence="1" id="KW-1015">Disulfide bond</keyword>
<dbReference type="EMBL" id="AHAT01009644">
    <property type="status" value="NOT_ANNOTATED_CDS"/>
    <property type="molecule type" value="Genomic_DNA"/>
</dbReference>
<accession>W5M3P5</accession>
<dbReference type="FunCoup" id="W5M3P5">
    <property type="interactions" value="677"/>
</dbReference>